<dbReference type="EC" id="2.3.2.26" evidence="3"/>
<dbReference type="GeneID" id="30985855"/>
<dbReference type="PROSITE" id="PS50237">
    <property type="entry name" value="HECT"/>
    <property type="match status" value="1"/>
</dbReference>
<dbReference type="Pfam" id="PF00632">
    <property type="entry name" value="HECT"/>
    <property type="match status" value="1"/>
</dbReference>
<keyword evidence="4" id="KW-0808">Transferase</keyword>
<dbReference type="FunFam" id="3.30.2410.10:FF:000007">
    <property type="entry name" value="Putative E3 ubiquitin-protein ligase HECTD1"/>
    <property type="match status" value="1"/>
</dbReference>
<evidence type="ECO:0000313" key="10">
    <source>
        <dbReference type="Proteomes" id="UP000094285"/>
    </source>
</evidence>
<proteinExistence type="inferred from homology"/>
<feature type="domain" description="HECT" evidence="8">
    <location>
        <begin position="1324"/>
        <end position="1682"/>
    </location>
</feature>
<organism evidence="9 10">
    <name type="scientific">Suhomyces tanzawaensis NRRL Y-17324</name>
    <dbReference type="NCBI Taxonomy" id="984487"/>
    <lineage>
        <taxon>Eukaryota</taxon>
        <taxon>Fungi</taxon>
        <taxon>Dikarya</taxon>
        <taxon>Ascomycota</taxon>
        <taxon>Saccharomycotina</taxon>
        <taxon>Pichiomycetes</taxon>
        <taxon>Debaryomycetaceae</taxon>
        <taxon>Suhomyces</taxon>
    </lineage>
</organism>
<feature type="region of interest" description="Disordered" evidence="7">
    <location>
        <begin position="703"/>
        <end position="733"/>
    </location>
</feature>
<dbReference type="RefSeq" id="XP_020063364.1">
    <property type="nucleotide sequence ID" value="XM_020211719.1"/>
</dbReference>
<evidence type="ECO:0000256" key="4">
    <source>
        <dbReference type="ARBA" id="ARBA00022679"/>
    </source>
</evidence>
<dbReference type="InterPro" id="IPR035983">
    <property type="entry name" value="Hect_E3_ubiquitin_ligase"/>
</dbReference>
<dbReference type="STRING" id="984487.A0A1E4SFR0"/>
<reference evidence="10" key="1">
    <citation type="submission" date="2016-05" db="EMBL/GenBank/DDBJ databases">
        <title>Comparative genomics of biotechnologically important yeasts.</title>
        <authorList>
            <consortium name="DOE Joint Genome Institute"/>
            <person name="Riley R."/>
            <person name="Haridas S."/>
            <person name="Wolfe K.H."/>
            <person name="Lopes M.R."/>
            <person name="Hittinger C.T."/>
            <person name="Goker M."/>
            <person name="Salamov A."/>
            <person name="Wisecaver J."/>
            <person name="Long T.M."/>
            <person name="Aerts A.L."/>
            <person name="Barry K."/>
            <person name="Choi C."/>
            <person name="Clum A."/>
            <person name="Coughlan A.Y."/>
            <person name="Deshpande S."/>
            <person name="Douglass A.P."/>
            <person name="Hanson S.J."/>
            <person name="Klenk H.-P."/>
            <person name="Labutti K."/>
            <person name="Lapidus A."/>
            <person name="Lindquist E."/>
            <person name="Lipzen A."/>
            <person name="Meier-Kolthoff J.P."/>
            <person name="Ohm R.A."/>
            <person name="Otillar R.P."/>
            <person name="Pangilinan J."/>
            <person name="Peng Y."/>
            <person name="Rokas A."/>
            <person name="Rosa C.A."/>
            <person name="Scheuner C."/>
            <person name="Sibirny A.A."/>
            <person name="Slot J.C."/>
            <person name="Stielow J.B."/>
            <person name="Sun H."/>
            <person name="Kurtzman C.P."/>
            <person name="Blackwell M."/>
            <person name="Grigoriev I.V."/>
            <person name="Jeffries T.W."/>
        </authorList>
    </citation>
    <scope>NUCLEOTIDE SEQUENCE [LARGE SCALE GENOMIC DNA]</scope>
    <source>
        <strain evidence="10">NRRL Y-17324</strain>
    </source>
</reference>
<dbReference type="PANTHER" id="PTHR45670">
    <property type="entry name" value="E3 UBIQUITIN-PROTEIN LIGASE TRIP12"/>
    <property type="match status" value="1"/>
</dbReference>
<evidence type="ECO:0000256" key="1">
    <source>
        <dbReference type="ARBA" id="ARBA00000885"/>
    </source>
</evidence>
<feature type="compositionally biased region" description="Acidic residues" evidence="7">
    <location>
        <begin position="124"/>
        <end position="148"/>
    </location>
</feature>
<evidence type="ECO:0000259" key="8">
    <source>
        <dbReference type="PROSITE" id="PS50237"/>
    </source>
</evidence>
<dbReference type="OrthoDB" id="423283at2759"/>
<evidence type="ECO:0000256" key="3">
    <source>
        <dbReference type="ARBA" id="ARBA00012485"/>
    </source>
</evidence>
<evidence type="ECO:0000256" key="5">
    <source>
        <dbReference type="ARBA" id="ARBA00022786"/>
    </source>
</evidence>
<evidence type="ECO:0000313" key="9">
    <source>
        <dbReference type="EMBL" id="ODV78242.1"/>
    </source>
</evidence>
<feature type="compositionally biased region" description="Polar residues" evidence="7">
    <location>
        <begin position="1263"/>
        <end position="1275"/>
    </location>
</feature>
<feature type="compositionally biased region" description="Basic and acidic residues" evidence="7">
    <location>
        <begin position="15"/>
        <end position="32"/>
    </location>
</feature>
<dbReference type="InterPro" id="IPR000569">
    <property type="entry name" value="HECT_dom"/>
</dbReference>
<keyword evidence="5 6" id="KW-0833">Ubl conjugation pathway</keyword>
<feature type="compositionally biased region" description="Acidic residues" evidence="7">
    <location>
        <begin position="33"/>
        <end position="45"/>
    </location>
</feature>
<dbReference type="SMART" id="SM00119">
    <property type="entry name" value="HECTc"/>
    <property type="match status" value="1"/>
</dbReference>
<feature type="compositionally biased region" description="Acidic residues" evidence="7">
    <location>
        <begin position="93"/>
        <end position="109"/>
    </location>
</feature>
<evidence type="ECO:0000256" key="2">
    <source>
        <dbReference type="ARBA" id="ARBA00006331"/>
    </source>
</evidence>
<dbReference type="CDD" id="cd00078">
    <property type="entry name" value="HECTc"/>
    <property type="match status" value="1"/>
</dbReference>
<feature type="region of interest" description="Disordered" evidence="7">
    <location>
        <begin position="1263"/>
        <end position="1284"/>
    </location>
</feature>
<dbReference type="GO" id="GO:0061630">
    <property type="term" value="F:ubiquitin protein ligase activity"/>
    <property type="evidence" value="ECO:0007669"/>
    <property type="project" value="UniProtKB-EC"/>
</dbReference>
<feature type="region of interest" description="Disordered" evidence="7">
    <location>
        <begin position="1"/>
        <end position="151"/>
    </location>
</feature>
<evidence type="ECO:0000256" key="7">
    <source>
        <dbReference type="SAM" id="MobiDB-lite"/>
    </source>
</evidence>
<gene>
    <name evidence="9" type="ORF">CANTADRAFT_90611</name>
</gene>
<dbReference type="Gene3D" id="3.30.2160.10">
    <property type="entry name" value="Hect, E3 ligase catalytic domain"/>
    <property type="match status" value="1"/>
</dbReference>
<dbReference type="InterPro" id="IPR057948">
    <property type="entry name" value="TPR_TRIP12_N"/>
</dbReference>
<name>A0A1E4SFR0_9ASCO</name>
<feature type="compositionally biased region" description="Acidic residues" evidence="7">
    <location>
        <begin position="65"/>
        <end position="78"/>
    </location>
</feature>
<keyword evidence="10" id="KW-1185">Reference proteome</keyword>
<protein>
    <recommendedName>
        <fullName evidence="3">HECT-type E3 ubiquitin transferase</fullName>
        <ecNumber evidence="3">2.3.2.26</ecNumber>
    </recommendedName>
</protein>
<dbReference type="InterPro" id="IPR045322">
    <property type="entry name" value="HECTD1/TRIP12-like"/>
</dbReference>
<dbReference type="InterPro" id="IPR016024">
    <property type="entry name" value="ARM-type_fold"/>
</dbReference>
<dbReference type="InterPro" id="IPR011989">
    <property type="entry name" value="ARM-like"/>
</dbReference>
<comment type="similarity">
    <text evidence="2">Belongs to the UPL family. K-HECT subfamily.</text>
</comment>
<dbReference type="Gene3D" id="3.30.2410.10">
    <property type="entry name" value="Hect, E3 ligase catalytic domain"/>
    <property type="match status" value="1"/>
</dbReference>
<dbReference type="GO" id="GO:0016607">
    <property type="term" value="C:nuclear speck"/>
    <property type="evidence" value="ECO:0007669"/>
    <property type="project" value="TreeGrafter"/>
</dbReference>
<feature type="region of interest" description="Disordered" evidence="7">
    <location>
        <begin position="1066"/>
        <end position="1087"/>
    </location>
</feature>
<dbReference type="GO" id="GO:0043161">
    <property type="term" value="P:proteasome-mediated ubiquitin-dependent protein catabolic process"/>
    <property type="evidence" value="ECO:0007669"/>
    <property type="project" value="TreeGrafter"/>
</dbReference>
<dbReference type="SUPFAM" id="SSF56204">
    <property type="entry name" value="Hect, E3 ligase catalytic domain"/>
    <property type="match status" value="1"/>
</dbReference>
<dbReference type="Gene3D" id="1.25.10.10">
    <property type="entry name" value="Leucine-rich Repeat Variant"/>
    <property type="match status" value="1"/>
</dbReference>
<dbReference type="EMBL" id="KV453913">
    <property type="protein sequence ID" value="ODV78242.1"/>
    <property type="molecule type" value="Genomic_DNA"/>
</dbReference>
<dbReference type="Proteomes" id="UP000094285">
    <property type="component" value="Unassembled WGS sequence"/>
</dbReference>
<feature type="active site" description="Glycyl thioester intermediate" evidence="6">
    <location>
        <position position="1649"/>
    </location>
</feature>
<dbReference type="Gene3D" id="3.90.1750.10">
    <property type="entry name" value="Hect, E3 ligase catalytic domains"/>
    <property type="match status" value="1"/>
</dbReference>
<evidence type="ECO:0000256" key="6">
    <source>
        <dbReference type="PROSITE-ProRule" id="PRU00104"/>
    </source>
</evidence>
<dbReference type="SUPFAM" id="SSF48371">
    <property type="entry name" value="ARM repeat"/>
    <property type="match status" value="1"/>
</dbReference>
<dbReference type="GO" id="GO:0000209">
    <property type="term" value="P:protein polyubiquitination"/>
    <property type="evidence" value="ECO:0007669"/>
    <property type="project" value="TreeGrafter"/>
</dbReference>
<dbReference type="PANTHER" id="PTHR45670:SF1">
    <property type="entry name" value="E3 UBIQUITIN-PROTEIN LIGASE HECTD1"/>
    <property type="match status" value="1"/>
</dbReference>
<dbReference type="Pfam" id="PF25579">
    <property type="entry name" value="TPR_TRIP12_N"/>
    <property type="match status" value="1"/>
</dbReference>
<sequence>MYDIDERESNVNYDRTLEDKHNNNQGKEREEAQDNVDDQYDEEEDTLLRLSGLAHRRRSSAFNPYDDDEYEDEDEEEERGFVSEIHEPNNGVDVDEEEDDDEDFNEEGNLDFLRRFVNPRRNDEEDEYNNANDIDDGDDQEDDDDSVDGDPRAEFLRAIGVLSSAGRGGAASGQGNFRVQGFDDVVQRLMGSGVIFGAGFGSGVDNTNNEMQGLINNLNQREDTYIILETLNELSERLLMMNGITAERFIPANKLAKSLIDIMEDPQLAEELELHLVACRCLYNFLEVNQDFIHEALNNNAIVALCNKLLEITYIDLTEQALQTLEMISRDPISHNQIIASNGLKACLQYLDFLTIHAQRKCLTIVSNSCTNVLTLNFKMVQDVFENIESVVTSHSDHLVVENAWLAISRIIISFKLKPELLDQLFENKISLLKELTQVIYRSCNKSQNLSTDSELSKIALNYSSLLSLLKSLVVLTSVSVNVSKTLLSECRIGDTIVKSLNKYSKNKSISNQKPLQTIASHNVHENISIVALMATPKELLSQFLILIAYLLPISYSPEDTPFLKNDYEEFREKEIVNQNRQELCEEIADSYWSFVTDIWPLLINSFLATMDFDMRKKVFISIFRIVSFNPDTKFSKIEGVSLITGLLASVANQSKAVITKDFPLRNENFEKEIDDDIDMLNTEEGDQNELGKEVSGLNRFGHDLTNKPRSESQFVPNHEHSLEGEAASETEGRASTYRSLVKPQLTTKLQGFILLLSALLVARNLIQADPTLFIQDFEKEGFINDTLVMLNCLDGEISLEGQNHRRESLPKISASYTNKYVDPELTDEYAFQLTENKILWDVAKSAKEVKYLYDSSKALGQSTETSEHMRILTEINETLLDNDRLRTMSFDQWFMLWNKLRKVISETTNGIQLSSFELLSSKIIETLSFIFASENHNYGFEFGDCYKAFISVFFIENEKTSSVLFLIKKLQEALTRSESFEIISSGGSGSSTGLEDSSKFGHVQTAIMAKQVKLKLVAEEEILSSVPKNLQDMVLSVHAIATFKSVDTFLKQRLRFFEDIQGLAEGDRSTDDDTEESGKPGGGIEFSINGEVIPNETTIYGAVYRSMQSKIDEIIDPNKIWSAVHSITFRKVSSILSSESKFTNNNLNSVESEFDIYDHTTLSILKLLKVLFEMNNFVKHNISNGNLVEDSNFMNWKMTVKLNRQLEEPLVVASGTLPGWCIHTTKNFPFIFPLETRMFFLQSTSFGYSRLIHHWQIRTNQASEDNGNSSNGQRPQLGRPTRHKVRLSRKMILQSAVKVLGLYGSTPGILEIEYFDEVGSGLGPTLEFYSTVSKEFVRKKLKLWRDDDLGNMDEEAFIWNEHGLFPAPLDKHQVNSENGRKVLYFFSSLGKFIARALLDSRIIDFNFSTVFLKLVQYFNYNEKPGNRDLKKLANIPSLKLVDPKLASSIEHLLKYLKQYPRFGAVERDSIEIEGATLKDLSIFFELPGYPEYELIPNGSEIQVDAANLENYINKVLEATLYTGIVQQTKAFMDGFSKVFPISSLVLFSPQELVELFGNAEEDWSLDTLTSAINANHGFTKDSDAIKSLINILVSFTNEEKRLFLQFLTGAPKLPIGGFKALRPELTVVRKRAEDNLQDDDYLPSVMTCANYLKLPNYSSEDIMREKLIQAIHEGAGAFLLS</sequence>
<comment type="catalytic activity">
    <reaction evidence="1">
        <text>S-ubiquitinyl-[E2 ubiquitin-conjugating enzyme]-L-cysteine + [acceptor protein]-L-lysine = [E2 ubiquitin-conjugating enzyme]-L-cysteine + N(6)-ubiquitinyl-[acceptor protein]-L-lysine.</text>
        <dbReference type="EC" id="2.3.2.26"/>
    </reaction>
</comment>
<accession>A0A1E4SFR0</accession>